<protein>
    <recommendedName>
        <fullName evidence="3">Adhesin domain-containing protein</fullName>
    </recommendedName>
</protein>
<evidence type="ECO:0000313" key="1">
    <source>
        <dbReference type="EMBL" id="NSJ85886.1"/>
    </source>
</evidence>
<evidence type="ECO:0008006" key="3">
    <source>
        <dbReference type="Google" id="ProtNLM"/>
    </source>
</evidence>
<dbReference type="RefSeq" id="WP_173748914.1">
    <property type="nucleotide sequence ID" value="NZ_JAAITA010000006.1"/>
</dbReference>
<dbReference type="EMBL" id="JAAITA010000006">
    <property type="protein sequence ID" value="NSJ85886.1"/>
    <property type="molecule type" value="Genomic_DNA"/>
</dbReference>
<accession>A0ABX2I624</accession>
<dbReference type="Proteomes" id="UP000822142">
    <property type="component" value="Unassembled WGS sequence"/>
</dbReference>
<comment type="caution">
    <text evidence="1">The sequence shown here is derived from an EMBL/GenBank/DDBJ whole genome shotgun (WGS) entry which is preliminary data.</text>
</comment>
<keyword evidence="2" id="KW-1185">Reference proteome</keyword>
<name>A0ABX2I624_BLAHA</name>
<evidence type="ECO:0000313" key="2">
    <source>
        <dbReference type="Proteomes" id="UP000822142"/>
    </source>
</evidence>
<organism evidence="1 2">
    <name type="scientific">Blautia hansenii</name>
    <name type="common">Ruminococcus hansenii</name>
    <dbReference type="NCBI Taxonomy" id="1322"/>
    <lineage>
        <taxon>Bacteria</taxon>
        <taxon>Bacillati</taxon>
        <taxon>Bacillota</taxon>
        <taxon>Clostridia</taxon>
        <taxon>Lachnospirales</taxon>
        <taxon>Lachnospiraceae</taxon>
        <taxon>Blautia</taxon>
    </lineage>
</organism>
<sequence>MKKFTKIVLISILCLGLLGGILFGAGVAAGGSIDLVYEGNHLANTRLFRMIAHKLQKHEHRYEEWEDKWDEGLSDIDAVDDDSTPGNLEYSQTEVERLLLEVDTGIAEIRTTTGNTIRILGVREDDTVSRSSDNKELYIEAEGDHDSEKTKLVIEVPENKTFKDLELVSDTAQIKTVGKLRTDKAYLETDTGSVQAEYLEFQTGEIECSTGNLQVKCAGKLNDYTVYAESDSGNLVLDGKEYVGYQEGVFGNADSQKTIDVSNDMGNMEIEFESK</sequence>
<gene>
    <name evidence="1" type="ORF">G5A70_06810</name>
</gene>
<proteinExistence type="predicted"/>
<reference evidence="1 2" key="1">
    <citation type="journal article" date="2020" name="Cell Host Microbe">
        <title>Functional and Genomic Variation between Human-Derived Isolates of Lachnospiraceae Reveals Inter- and Intra-Species Diversity.</title>
        <authorList>
            <person name="Sorbara M.T."/>
            <person name="Littmann E.R."/>
            <person name="Fontana E."/>
            <person name="Moody T.U."/>
            <person name="Kohout C.E."/>
            <person name="Gjonbalaj M."/>
            <person name="Eaton V."/>
            <person name="Seok R."/>
            <person name="Leiner I.M."/>
            <person name="Pamer E.G."/>
        </authorList>
    </citation>
    <scope>NUCLEOTIDE SEQUENCE [LARGE SCALE GENOMIC DNA]</scope>
    <source>
        <strain evidence="1 2">MSK.15.26</strain>
    </source>
</reference>